<gene>
    <name evidence="2" type="ORF">FIC82_020395</name>
</gene>
<keyword evidence="2" id="KW-0614">Plasmid</keyword>
<evidence type="ECO:0000256" key="1">
    <source>
        <dbReference type="SAM" id="MobiDB-lite"/>
    </source>
</evidence>
<dbReference type="AlphaFoldDB" id="A0A6M5UJY2"/>
<reference evidence="3" key="1">
    <citation type="journal article" date="2022" name="Int. J. Syst. Evol. Microbiol.">
        <title>Cellulosimicrobium protaetiae sp. nov., isolated from the gut of the larva of Protaetia brevitarsis seulensis.</title>
        <authorList>
            <person name="Le Han H."/>
            <person name="Nguyen T.T.H."/>
            <person name="Li Z."/>
            <person name="Shin N.R."/>
            <person name="Kim S.G."/>
        </authorList>
    </citation>
    <scope>NUCLEOTIDE SEQUENCE [LARGE SCALE GENOMIC DNA]</scope>
    <source>
        <strain evidence="3">BI34</strain>
    </source>
</reference>
<protein>
    <recommendedName>
        <fullName evidence="4">TraD/TraG TraM recognition site domain-containing protein</fullName>
    </recommendedName>
</protein>
<dbReference type="Proteomes" id="UP000451354">
    <property type="component" value="Plasmid pCPRO01"/>
</dbReference>
<feature type="region of interest" description="Disordered" evidence="1">
    <location>
        <begin position="150"/>
        <end position="249"/>
    </location>
</feature>
<feature type="compositionally biased region" description="Low complexity" evidence="1">
    <location>
        <begin position="190"/>
        <end position="216"/>
    </location>
</feature>
<evidence type="ECO:0000313" key="2">
    <source>
        <dbReference type="EMBL" id="QJW38746.1"/>
    </source>
</evidence>
<evidence type="ECO:0008006" key="4">
    <source>
        <dbReference type="Google" id="ProtNLM"/>
    </source>
</evidence>
<sequence>MADRLRRGDKRPALLIVDEFPQLVTEETDPGDVAAALFETARSAGLGLILAGQSVAGLSGDEAMRQRALSSGAGLIVGRSKDPEAVVQLAGTVMRMEASGEAHSGELRSGRAQHTYVIPPQVVREAWDGRFWLIHRGAIAPFRVLPPAPAPDQVEATNQEPIPAGAPAPAGTVVEPVPGGDELHDDDASEAAAVEALAEAGEAPAPAVQTDEPVAAPEREPEPMAAASAPRPAPRGFSAARRTTTKQGG</sequence>
<dbReference type="InterPro" id="IPR027417">
    <property type="entry name" value="P-loop_NTPase"/>
</dbReference>
<dbReference type="RefSeq" id="WP_171445745.1">
    <property type="nucleotide sequence ID" value="NZ_CP052758.1"/>
</dbReference>
<keyword evidence="3" id="KW-1185">Reference proteome</keyword>
<evidence type="ECO:0000313" key="3">
    <source>
        <dbReference type="Proteomes" id="UP000451354"/>
    </source>
</evidence>
<feature type="compositionally biased region" description="Low complexity" evidence="1">
    <location>
        <begin position="161"/>
        <end position="180"/>
    </location>
</feature>
<dbReference type="Gene3D" id="3.40.50.300">
    <property type="entry name" value="P-loop containing nucleotide triphosphate hydrolases"/>
    <property type="match status" value="1"/>
</dbReference>
<feature type="compositionally biased region" description="Low complexity" evidence="1">
    <location>
        <begin position="223"/>
        <end position="242"/>
    </location>
</feature>
<geneLocation type="plasmid" evidence="2 3">
    <name>pCPRO01</name>
</geneLocation>
<name>A0A6M5UJY2_9MICO</name>
<accession>A0A6M5UJY2</accession>
<dbReference type="SUPFAM" id="SSF52540">
    <property type="entry name" value="P-loop containing nucleoside triphosphate hydrolases"/>
    <property type="match status" value="1"/>
</dbReference>
<dbReference type="KEGG" id="cprt:FIC82_020395"/>
<organism evidence="2 3">
    <name type="scientific">Cellulosimicrobium protaetiae</name>
    <dbReference type="NCBI Taxonomy" id="2587808"/>
    <lineage>
        <taxon>Bacteria</taxon>
        <taxon>Bacillati</taxon>
        <taxon>Actinomycetota</taxon>
        <taxon>Actinomycetes</taxon>
        <taxon>Micrococcales</taxon>
        <taxon>Promicromonosporaceae</taxon>
        <taxon>Cellulosimicrobium</taxon>
    </lineage>
</organism>
<dbReference type="EMBL" id="CP052758">
    <property type="protein sequence ID" value="QJW38746.1"/>
    <property type="molecule type" value="Genomic_DNA"/>
</dbReference>
<proteinExistence type="predicted"/>